<dbReference type="Gene3D" id="1.10.10.10">
    <property type="entry name" value="Winged helix-like DNA-binding domain superfamily/Winged helix DNA-binding domain"/>
    <property type="match status" value="1"/>
</dbReference>
<evidence type="ECO:0000259" key="6">
    <source>
        <dbReference type="Pfam" id="PF21715"/>
    </source>
</evidence>
<keyword evidence="3" id="KW-0238">DNA-binding</keyword>
<dbReference type="InterPro" id="IPR037171">
    <property type="entry name" value="NagB/RpiA_transferase-like"/>
</dbReference>
<dbReference type="Pfam" id="PF21715">
    <property type="entry name" value="CggR_N"/>
    <property type="match status" value="1"/>
</dbReference>
<dbReference type="Pfam" id="PF04198">
    <property type="entry name" value="Sugar-bind"/>
    <property type="match status" value="1"/>
</dbReference>
<dbReference type="InterPro" id="IPR007324">
    <property type="entry name" value="Sugar-bd_dom_put"/>
</dbReference>
<evidence type="ECO:0000256" key="3">
    <source>
        <dbReference type="ARBA" id="ARBA00023125"/>
    </source>
</evidence>
<dbReference type="Gene3D" id="3.40.50.1360">
    <property type="match status" value="1"/>
</dbReference>
<dbReference type="AlphaFoldDB" id="A0AAV4LBN6"/>
<dbReference type="InterPro" id="IPR048715">
    <property type="entry name" value="CggR_N"/>
</dbReference>
<dbReference type="GO" id="GO:0003677">
    <property type="term" value="F:DNA binding"/>
    <property type="evidence" value="ECO:0007669"/>
    <property type="project" value="UniProtKB-KW"/>
</dbReference>
<name>A0AAV4LBN6_9BACL</name>
<organism evidence="7 8">
    <name type="scientific">Collibacillus ludicampi</name>
    <dbReference type="NCBI Taxonomy" id="2771369"/>
    <lineage>
        <taxon>Bacteria</taxon>
        <taxon>Bacillati</taxon>
        <taxon>Bacillota</taxon>
        <taxon>Bacilli</taxon>
        <taxon>Bacillales</taxon>
        <taxon>Alicyclobacillaceae</taxon>
        <taxon>Collibacillus</taxon>
    </lineage>
</organism>
<evidence type="ECO:0000256" key="1">
    <source>
        <dbReference type="ARBA" id="ARBA00010466"/>
    </source>
</evidence>
<keyword evidence="2" id="KW-0805">Transcription regulation</keyword>
<evidence type="ECO:0000313" key="7">
    <source>
        <dbReference type="EMBL" id="GIM45262.1"/>
    </source>
</evidence>
<dbReference type="InterPro" id="IPR051054">
    <property type="entry name" value="SorC_transcr_regulators"/>
</dbReference>
<dbReference type="RefSeq" id="WP_282198480.1">
    <property type="nucleotide sequence ID" value="NZ_BOQE01000001.1"/>
</dbReference>
<protein>
    <submittedName>
        <fullName evidence="7">Central glycolytic genes regulator</fullName>
    </submittedName>
</protein>
<evidence type="ECO:0000259" key="5">
    <source>
        <dbReference type="Pfam" id="PF04198"/>
    </source>
</evidence>
<gene>
    <name evidence="7" type="primary">cggR</name>
    <name evidence="7" type="ORF">DNHGIG_08110</name>
</gene>
<keyword evidence="8" id="KW-1185">Reference proteome</keyword>
<dbReference type="InterPro" id="IPR036390">
    <property type="entry name" value="WH_DNA-bd_sf"/>
</dbReference>
<comment type="caution">
    <text evidence="7">The sequence shown here is derived from an EMBL/GenBank/DDBJ whole genome shotgun (WGS) entry which is preliminary data.</text>
</comment>
<sequence>MKDLIAIQQKLVPDLLAQMKKRYQILQQIYFAQPIGRRSLAQNLNTTERILRTEVEFLKEQGLVFVENIGMRLTEEGRQLIEELDTFMRDTEGILALEGRLAQILGIPIVHIVPGNTDEDALTKRALAAAAARFIRKVLQPGDVIAVTGGTTIAAIAEMMPSIHLPFTVEVVPARGGIGENVEFQANTIASRLAQKLGGTYRMLHAPDNLSEEAYHSLLADPSVQESLAHIRQARLVVHGIGQAMVMAERRNTSEDVKRLLRENGAVAEAFGYYFNADGSIVYAMNSLGLRLGDLESVETIIGVAGGESKAEAVFSVAKGTRQDVLITDEACAKRILAICS</sequence>
<proteinExistence type="inferred from homology"/>
<reference evidence="7" key="1">
    <citation type="journal article" date="2023" name="Int. J. Syst. Evol. Microbiol.">
        <title>Collibacillus ludicampi gen. nov., sp. nov., a new soil bacterium of the family Alicyclobacillaceae.</title>
        <authorList>
            <person name="Jojima T."/>
            <person name="Ioku Y."/>
            <person name="Fukuta Y."/>
            <person name="Shirasaka N."/>
            <person name="Matsumura Y."/>
            <person name="Mori M."/>
        </authorList>
    </citation>
    <scope>NUCLEOTIDE SEQUENCE</scope>
    <source>
        <strain evidence="7">TP075</strain>
    </source>
</reference>
<comment type="similarity">
    <text evidence="1">Belongs to the SorC transcriptional regulatory family.</text>
</comment>
<keyword evidence="4" id="KW-0804">Transcription</keyword>
<dbReference type="EMBL" id="BOQE01000001">
    <property type="protein sequence ID" value="GIM45262.1"/>
    <property type="molecule type" value="Genomic_DNA"/>
</dbReference>
<evidence type="ECO:0000256" key="2">
    <source>
        <dbReference type="ARBA" id="ARBA00023015"/>
    </source>
</evidence>
<dbReference type="PANTHER" id="PTHR34294:SF5">
    <property type="entry name" value="CENTRAL GLYCOLYTIC GENES REGULATOR"/>
    <property type="match status" value="1"/>
</dbReference>
<dbReference type="SUPFAM" id="SSF100950">
    <property type="entry name" value="NagB/RpiA/CoA transferase-like"/>
    <property type="match status" value="1"/>
</dbReference>
<feature type="domain" description="CggR N-terminal DNA binding" evidence="6">
    <location>
        <begin position="19"/>
        <end position="88"/>
    </location>
</feature>
<dbReference type="PANTHER" id="PTHR34294">
    <property type="entry name" value="TRANSCRIPTIONAL REGULATOR-RELATED"/>
    <property type="match status" value="1"/>
</dbReference>
<evidence type="ECO:0000256" key="4">
    <source>
        <dbReference type="ARBA" id="ARBA00023163"/>
    </source>
</evidence>
<evidence type="ECO:0000313" key="8">
    <source>
        <dbReference type="Proteomes" id="UP001057291"/>
    </source>
</evidence>
<feature type="domain" description="Sugar-binding" evidence="5">
    <location>
        <begin position="91"/>
        <end position="338"/>
    </location>
</feature>
<dbReference type="GO" id="GO:0030246">
    <property type="term" value="F:carbohydrate binding"/>
    <property type="evidence" value="ECO:0007669"/>
    <property type="project" value="InterPro"/>
</dbReference>
<dbReference type="Proteomes" id="UP001057291">
    <property type="component" value="Unassembled WGS sequence"/>
</dbReference>
<dbReference type="InterPro" id="IPR036388">
    <property type="entry name" value="WH-like_DNA-bd_sf"/>
</dbReference>
<accession>A0AAV4LBN6</accession>
<dbReference type="SUPFAM" id="SSF46785">
    <property type="entry name" value="Winged helix' DNA-binding domain"/>
    <property type="match status" value="1"/>
</dbReference>